<dbReference type="AlphaFoldDB" id="A0A4R5DAH8"/>
<feature type="transmembrane region" description="Helical" evidence="1">
    <location>
        <begin position="221"/>
        <end position="243"/>
    </location>
</feature>
<keyword evidence="3" id="KW-1185">Reference proteome</keyword>
<dbReference type="Pfam" id="PF06182">
    <property type="entry name" value="ABC2_membrane_6"/>
    <property type="match status" value="1"/>
</dbReference>
<dbReference type="PANTHER" id="PTHR36832:SF2">
    <property type="entry name" value="INTEGRAL MEMBRANE PROTEIN"/>
    <property type="match status" value="1"/>
</dbReference>
<dbReference type="Proteomes" id="UP000294739">
    <property type="component" value="Unassembled WGS sequence"/>
</dbReference>
<dbReference type="InterPro" id="IPR010390">
    <property type="entry name" value="ABC-2_transporter-like"/>
</dbReference>
<name>A0A4R5DAH8_9ACTN</name>
<proteinExistence type="predicted"/>
<organism evidence="2 3">
    <name type="scientific">Jiangella asiatica</name>
    <dbReference type="NCBI Taxonomy" id="2530372"/>
    <lineage>
        <taxon>Bacteria</taxon>
        <taxon>Bacillati</taxon>
        <taxon>Actinomycetota</taxon>
        <taxon>Actinomycetes</taxon>
        <taxon>Jiangellales</taxon>
        <taxon>Jiangellaceae</taxon>
        <taxon>Jiangella</taxon>
    </lineage>
</organism>
<accession>A0A4R5DAH8</accession>
<keyword evidence="1" id="KW-0472">Membrane</keyword>
<feature type="transmembrane region" description="Helical" evidence="1">
    <location>
        <begin position="166"/>
        <end position="188"/>
    </location>
</feature>
<gene>
    <name evidence="2" type="ORF">E1269_15815</name>
</gene>
<dbReference type="OrthoDB" id="62003at2"/>
<comment type="caution">
    <text evidence="2">The sequence shown here is derived from an EMBL/GenBank/DDBJ whole genome shotgun (WGS) entry which is preliminary data.</text>
</comment>
<feature type="transmembrane region" description="Helical" evidence="1">
    <location>
        <begin position="134"/>
        <end position="154"/>
    </location>
</feature>
<dbReference type="InParanoid" id="A0A4R5DAH8"/>
<sequence length="255" mass="26918">MGFRRWSTYRLATAAGAFTNTVFGLIKASITVATVGAAGGTLAGYDAVTGATYAWVVQALVAPVNVFHWSELAQRVRDGDVAVDLARPVDPQFAYLASFLGRGAYQFLPRALPPLLTGALTTGLALPLAPLPYLLGAVSVLLAVALSFACWWIVNLTAFWVVELRGLITLYVVAMSVLSGLIIPVHWFPGWLATVADLTPFPSLLQAPVDVIMGRVEGTEALGVLAVQAGWLLGMLLLGRLVFARGAAKLVVQGG</sequence>
<evidence type="ECO:0000313" key="3">
    <source>
        <dbReference type="Proteomes" id="UP000294739"/>
    </source>
</evidence>
<keyword evidence="1" id="KW-0812">Transmembrane</keyword>
<evidence type="ECO:0000256" key="1">
    <source>
        <dbReference type="SAM" id="Phobius"/>
    </source>
</evidence>
<protein>
    <submittedName>
        <fullName evidence="2">ABC transporter permease</fullName>
    </submittedName>
</protein>
<dbReference type="EMBL" id="SMKZ01000021">
    <property type="protein sequence ID" value="TDE08970.1"/>
    <property type="molecule type" value="Genomic_DNA"/>
</dbReference>
<dbReference type="PANTHER" id="PTHR36832">
    <property type="entry name" value="SLR1174 PROTEIN-RELATED"/>
    <property type="match status" value="1"/>
</dbReference>
<feature type="transmembrane region" description="Helical" evidence="1">
    <location>
        <begin position="111"/>
        <end position="128"/>
    </location>
</feature>
<keyword evidence="1" id="KW-1133">Transmembrane helix</keyword>
<reference evidence="2 3" key="1">
    <citation type="submission" date="2019-03" db="EMBL/GenBank/DDBJ databases">
        <title>Draft genome sequences of novel Actinobacteria.</title>
        <authorList>
            <person name="Sahin N."/>
            <person name="Ay H."/>
            <person name="Saygin H."/>
        </authorList>
    </citation>
    <scope>NUCLEOTIDE SEQUENCE [LARGE SCALE GENOMIC DNA]</scope>
    <source>
        <strain evidence="2 3">5K138</strain>
    </source>
</reference>
<evidence type="ECO:0000313" key="2">
    <source>
        <dbReference type="EMBL" id="TDE08970.1"/>
    </source>
</evidence>